<keyword evidence="4 5" id="KW-0472">Membrane</keyword>
<feature type="transmembrane region" description="Helical" evidence="5">
    <location>
        <begin position="289"/>
        <end position="307"/>
    </location>
</feature>
<dbReference type="InterPro" id="IPR027294">
    <property type="entry name" value="NPS_rcpt"/>
</dbReference>
<comment type="subcellular location">
    <subcellularLocation>
        <location evidence="1">Membrane</location>
    </subcellularLocation>
</comment>
<feature type="transmembrane region" description="Helical" evidence="5">
    <location>
        <begin position="90"/>
        <end position="110"/>
    </location>
</feature>
<evidence type="ECO:0000313" key="7">
    <source>
        <dbReference type="EMBL" id="KAK7922716.1"/>
    </source>
</evidence>
<dbReference type="PRINTS" id="PR00237">
    <property type="entry name" value="GPCRRHODOPSN"/>
</dbReference>
<sequence>MAHQVGRGLVCLNPALNPLVYLHVSEELLDSGRLWRELDKFCKTTECRAGFTEENLKASSVQRLKLGSLPHIYTLDLISFDFTSKFLPPVYIMVFIIGLTANVIGLKSLLQNWSKQKIINVFALNLGLADVLYLLTLPFQVVYRLKSGKWVFGDAFCKVTRFCFNMNLYGSIGFLTCISVSRYLAIVHPVRVMGRLTATHSVVISVLVWILVSVQCLPDMFFTKTKAKGVQKCYDTTSKDFVEDYLTYSVGWTVTGFCLPFLVTVGCYTHVIVTLYGSRSTDRLLKRRSLKLLLVLILLFSVCYIPDHVFKNLNLWDRVLTKKKQCYSWFNAVYVAHQVGRGLVCLNPALNPLVYLHVSEELSSGLRAFMERTRRVLQNHRMSCVTGNTPASSTGNVVMPIQSKDFQCNNPAEMISLPTL</sequence>
<evidence type="ECO:0000256" key="2">
    <source>
        <dbReference type="ARBA" id="ARBA00022692"/>
    </source>
</evidence>
<organism evidence="7 8">
    <name type="scientific">Mugilogobius chulae</name>
    <name type="common">yellowstripe goby</name>
    <dbReference type="NCBI Taxonomy" id="88201"/>
    <lineage>
        <taxon>Eukaryota</taxon>
        <taxon>Metazoa</taxon>
        <taxon>Chordata</taxon>
        <taxon>Craniata</taxon>
        <taxon>Vertebrata</taxon>
        <taxon>Euteleostomi</taxon>
        <taxon>Actinopterygii</taxon>
        <taxon>Neopterygii</taxon>
        <taxon>Teleostei</taxon>
        <taxon>Neoteleostei</taxon>
        <taxon>Acanthomorphata</taxon>
        <taxon>Gobiaria</taxon>
        <taxon>Gobiiformes</taxon>
        <taxon>Gobioidei</taxon>
        <taxon>Gobiidae</taxon>
        <taxon>Gobionellinae</taxon>
        <taxon>Mugilogobius</taxon>
    </lineage>
</organism>
<feature type="transmembrane region" description="Helical" evidence="5">
    <location>
        <begin position="250"/>
        <end position="277"/>
    </location>
</feature>
<dbReference type="AlphaFoldDB" id="A0AAW0PDD2"/>
<reference evidence="8" key="1">
    <citation type="submission" date="2024-04" db="EMBL/GenBank/DDBJ databases">
        <title>Salinicola lusitanus LLJ914,a marine bacterium isolated from the Okinawa Trough.</title>
        <authorList>
            <person name="Li J."/>
        </authorList>
    </citation>
    <scope>NUCLEOTIDE SEQUENCE [LARGE SCALE GENOMIC DNA]</scope>
</reference>
<evidence type="ECO:0000259" key="6">
    <source>
        <dbReference type="PROSITE" id="PS50262"/>
    </source>
</evidence>
<dbReference type="PROSITE" id="PS50262">
    <property type="entry name" value="G_PROTEIN_RECEP_F1_2"/>
    <property type="match status" value="1"/>
</dbReference>
<dbReference type="Gene3D" id="1.20.1070.10">
    <property type="entry name" value="Rhodopsin 7-helix transmembrane proteins"/>
    <property type="match status" value="1"/>
</dbReference>
<name>A0AAW0PDD2_9GOBI</name>
<dbReference type="InterPro" id="IPR000276">
    <property type="entry name" value="GPCR_Rhodpsn"/>
</dbReference>
<proteinExistence type="predicted"/>
<protein>
    <recommendedName>
        <fullName evidence="6">G-protein coupled receptors family 1 profile domain-containing protein</fullName>
    </recommendedName>
</protein>
<feature type="transmembrane region" description="Helical" evidence="5">
    <location>
        <begin position="168"/>
        <end position="185"/>
    </location>
</feature>
<gene>
    <name evidence="7" type="ORF">WMY93_009618</name>
</gene>
<dbReference type="PANTHER" id="PTHR24244:SF0">
    <property type="entry name" value="G-PROTEIN COUPLED RECEPTORS FAMILY 1 PROFILE DOMAIN-CONTAINING PROTEIN"/>
    <property type="match status" value="1"/>
</dbReference>
<feature type="transmembrane region" description="Helical" evidence="5">
    <location>
        <begin position="192"/>
        <end position="212"/>
    </location>
</feature>
<dbReference type="SUPFAM" id="SSF81321">
    <property type="entry name" value="Family A G protein-coupled receptor-like"/>
    <property type="match status" value="1"/>
</dbReference>
<keyword evidence="2 5" id="KW-0812">Transmembrane</keyword>
<dbReference type="GO" id="GO:0008188">
    <property type="term" value="F:neuropeptide receptor activity"/>
    <property type="evidence" value="ECO:0007669"/>
    <property type="project" value="InterPro"/>
</dbReference>
<dbReference type="GO" id="GO:0016020">
    <property type="term" value="C:membrane"/>
    <property type="evidence" value="ECO:0007669"/>
    <property type="project" value="UniProtKB-SubCell"/>
</dbReference>
<feature type="transmembrane region" description="Helical" evidence="5">
    <location>
        <begin position="122"/>
        <end position="143"/>
    </location>
</feature>
<evidence type="ECO:0000313" key="8">
    <source>
        <dbReference type="Proteomes" id="UP001460270"/>
    </source>
</evidence>
<dbReference type="InterPro" id="IPR017452">
    <property type="entry name" value="GPCR_Rhodpsn_7TM"/>
</dbReference>
<comment type="caution">
    <text evidence="7">The sequence shown here is derived from an EMBL/GenBank/DDBJ whole genome shotgun (WGS) entry which is preliminary data.</text>
</comment>
<evidence type="ECO:0000256" key="5">
    <source>
        <dbReference type="SAM" id="Phobius"/>
    </source>
</evidence>
<evidence type="ECO:0000256" key="4">
    <source>
        <dbReference type="ARBA" id="ARBA00023136"/>
    </source>
</evidence>
<dbReference type="PANTHER" id="PTHR24244">
    <property type="entry name" value="NEUROPEPTIDE S RECEPTOR"/>
    <property type="match status" value="1"/>
</dbReference>
<dbReference type="EMBL" id="JBBPFD010000006">
    <property type="protein sequence ID" value="KAK7922716.1"/>
    <property type="molecule type" value="Genomic_DNA"/>
</dbReference>
<accession>A0AAW0PDD2</accession>
<keyword evidence="3 5" id="KW-1133">Transmembrane helix</keyword>
<dbReference type="Proteomes" id="UP001460270">
    <property type="component" value="Unassembled WGS sequence"/>
</dbReference>
<feature type="domain" description="G-protein coupled receptors family 1 profile" evidence="6">
    <location>
        <begin position="101"/>
        <end position="355"/>
    </location>
</feature>
<dbReference type="Pfam" id="PF00001">
    <property type="entry name" value="7tm_1"/>
    <property type="match status" value="1"/>
</dbReference>
<evidence type="ECO:0000256" key="1">
    <source>
        <dbReference type="ARBA" id="ARBA00004370"/>
    </source>
</evidence>
<dbReference type="PRINTS" id="PR01157">
    <property type="entry name" value="P2YPURNOCPTR"/>
</dbReference>
<keyword evidence="8" id="KW-1185">Reference proteome</keyword>
<evidence type="ECO:0000256" key="3">
    <source>
        <dbReference type="ARBA" id="ARBA00022989"/>
    </source>
</evidence>